<dbReference type="HAMAP" id="MF_02087">
    <property type="entry name" value="PLP_homeostasis"/>
    <property type="match status" value="1"/>
</dbReference>
<dbReference type="InterPro" id="IPR011078">
    <property type="entry name" value="PyrdxlP_homeostasis"/>
</dbReference>
<dbReference type="EnsemblBacteria" id="ABC24428">
    <property type="protein sequence ID" value="ABC24428"/>
    <property type="gene ID" value="Rru_A3634"/>
</dbReference>
<evidence type="ECO:0000256" key="2">
    <source>
        <dbReference type="HAMAP-Rule" id="MF_02087"/>
    </source>
</evidence>
<evidence type="ECO:0000259" key="5">
    <source>
        <dbReference type="Pfam" id="PF01168"/>
    </source>
</evidence>
<evidence type="ECO:0000256" key="3">
    <source>
        <dbReference type="PIRSR" id="PIRSR004848-1"/>
    </source>
</evidence>
<evidence type="ECO:0000256" key="1">
    <source>
        <dbReference type="ARBA" id="ARBA00022898"/>
    </source>
</evidence>
<dbReference type="Gene3D" id="3.20.20.10">
    <property type="entry name" value="Alanine racemase"/>
    <property type="match status" value="1"/>
</dbReference>
<proteinExistence type="inferred from homology"/>
<dbReference type="FunFam" id="3.20.20.10:FF:000018">
    <property type="entry name" value="Pyridoxal phosphate homeostasis protein"/>
    <property type="match status" value="1"/>
</dbReference>
<dbReference type="GO" id="GO:0030170">
    <property type="term" value="F:pyridoxal phosphate binding"/>
    <property type="evidence" value="ECO:0007669"/>
    <property type="project" value="UniProtKB-UniRule"/>
</dbReference>
<dbReference type="InterPro" id="IPR029066">
    <property type="entry name" value="PLP-binding_barrel"/>
</dbReference>
<gene>
    <name evidence="6" type="ordered locus">Rru_A3634</name>
</gene>
<dbReference type="InterPro" id="IPR001608">
    <property type="entry name" value="Ala_racemase_N"/>
</dbReference>
<dbReference type="KEGG" id="rru:Rru_A3634"/>
<dbReference type="HOGENOM" id="CLU_059988_1_1_5"/>
<keyword evidence="1 2" id="KW-0663">Pyridoxal phosphate</keyword>
<dbReference type="PANTHER" id="PTHR10146:SF14">
    <property type="entry name" value="PYRIDOXAL PHOSPHATE HOMEOSTASIS PROTEIN"/>
    <property type="match status" value="1"/>
</dbReference>
<dbReference type="NCBIfam" id="TIGR00044">
    <property type="entry name" value="YggS family pyridoxal phosphate-dependent enzyme"/>
    <property type="match status" value="1"/>
</dbReference>
<organism evidence="6 7">
    <name type="scientific">Rhodospirillum rubrum (strain ATCC 11170 / ATH 1.1.1 / DSM 467 / LMG 4362 / NCIMB 8255 / S1)</name>
    <dbReference type="NCBI Taxonomy" id="269796"/>
    <lineage>
        <taxon>Bacteria</taxon>
        <taxon>Pseudomonadati</taxon>
        <taxon>Pseudomonadota</taxon>
        <taxon>Alphaproteobacteria</taxon>
        <taxon>Rhodospirillales</taxon>
        <taxon>Rhodospirillaceae</taxon>
        <taxon>Rhodospirillum</taxon>
    </lineage>
</organism>
<dbReference type="STRING" id="269796.Rru_A3634"/>
<evidence type="ECO:0000313" key="6">
    <source>
        <dbReference type="EMBL" id="ABC24428.1"/>
    </source>
</evidence>
<accession>Q2RN67</accession>
<name>Q2RN67_RHORT</name>
<protein>
    <recommendedName>
        <fullName evidence="2">Pyridoxal phosphate homeostasis protein</fullName>
        <shortName evidence="2">PLP homeostasis protein</shortName>
    </recommendedName>
</protein>
<dbReference type="eggNOG" id="COG0325">
    <property type="taxonomic scope" value="Bacteria"/>
</dbReference>
<dbReference type="Pfam" id="PF01168">
    <property type="entry name" value="Ala_racemase_N"/>
    <property type="match status" value="1"/>
</dbReference>
<comment type="cofactor">
    <cofactor evidence="3">
        <name>pyridoxal 5'-phosphate</name>
        <dbReference type="ChEBI" id="CHEBI:597326"/>
    </cofactor>
</comment>
<dbReference type="CDD" id="cd00635">
    <property type="entry name" value="PLPDE_III_YBL036c_like"/>
    <property type="match status" value="1"/>
</dbReference>
<evidence type="ECO:0000256" key="4">
    <source>
        <dbReference type="RuleBase" id="RU004514"/>
    </source>
</evidence>
<reference evidence="6 7" key="1">
    <citation type="journal article" date="2011" name="Stand. Genomic Sci.">
        <title>Complete genome sequence of Rhodospirillum rubrum type strain (S1).</title>
        <authorList>
            <person name="Munk A.C."/>
            <person name="Copeland A."/>
            <person name="Lucas S."/>
            <person name="Lapidus A."/>
            <person name="Del Rio T.G."/>
            <person name="Barry K."/>
            <person name="Detter J.C."/>
            <person name="Hammon N."/>
            <person name="Israni S."/>
            <person name="Pitluck S."/>
            <person name="Brettin T."/>
            <person name="Bruce D."/>
            <person name="Han C."/>
            <person name="Tapia R."/>
            <person name="Gilna P."/>
            <person name="Schmutz J."/>
            <person name="Larimer F."/>
            <person name="Land M."/>
            <person name="Kyrpides N.C."/>
            <person name="Mavromatis K."/>
            <person name="Richardson P."/>
            <person name="Rohde M."/>
            <person name="Goker M."/>
            <person name="Klenk H.P."/>
            <person name="Zhang Y."/>
            <person name="Roberts G.P."/>
            <person name="Reslewic S."/>
            <person name="Schwartz D.C."/>
        </authorList>
    </citation>
    <scope>NUCLEOTIDE SEQUENCE [LARGE SCALE GENOMIC DNA]</scope>
    <source>
        <strain evidence="7">ATCC 11170 / ATH 1.1.1 / DSM 467 / LMG 4362 / NCIMB 8255 / S1</strain>
    </source>
</reference>
<dbReference type="EMBL" id="CP000230">
    <property type="protein sequence ID" value="ABC24428.1"/>
    <property type="molecule type" value="Genomic_DNA"/>
</dbReference>
<dbReference type="Proteomes" id="UP000001929">
    <property type="component" value="Chromosome"/>
</dbReference>
<dbReference type="PIRSF" id="PIRSF004848">
    <property type="entry name" value="YBL036c_PLPDEIII"/>
    <property type="match status" value="1"/>
</dbReference>
<dbReference type="SUPFAM" id="SSF51419">
    <property type="entry name" value="PLP-binding barrel"/>
    <property type="match status" value="1"/>
</dbReference>
<feature type="domain" description="Alanine racemase N-terminal" evidence="5">
    <location>
        <begin position="36"/>
        <end position="232"/>
    </location>
</feature>
<keyword evidence="7" id="KW-1185">Reference proteome</keyword>
<comment type="function">
    <text evidence="2">Pyridoxal 5'-phosphate (PLP)-binding protein, which is involved in PLP homeostasis.</text>
</comment>
<feature type="modified residue" description="N6-(pyridoxal phosphate)lysine" evidence="2 3">
    <location>
        <position position="48"/>
    </location>
</feature>
<dbReference type="PANTHER" id="PTHR10146">
    <property type="entry name" value="PROLINE SYNTHETASE CO-TRANSCRIBED BACTERIAL HOMOLOG PROTEIN"/>
    <property type="match status" value="1"/>
</dbReference>
<dbReference type="PATRIC" id="fig|269796.9.peg.3755"/>
<sequence>MDCEMIEPLPAPCLDVVENLRAVRGAIADACKPVGRDAAGVALVAVSKNNGPERVRAALRAGHRLFGENRVQEAQGKWPAFKADHADIDLHLIGPLQTNKVREAVALFDAIDSVDRPRLARALAEEMDHQGRRLPVLIQVNTGEEPQKAGILPRDADGFLRECREDLGLDVRGLMCIPPVDDEPSPHFALLREIARRHGLGVLSMGMSADYGVAVAFGATHVRLGTAIFGDRRALLGTPIGG</sequence>
<dbReference type="AlphaFoldDB" id="Q2RN67"/>
<comment type="similarity">
    <text evidence="2 4">Belongs to the pyridoxal phosphate-binding protein YggS/PROSC family.</text>
</comment>
<evidence type="ECO:0000313" key="7">
    <source>
        <dbReference type="Proteomes" id="UP000001929"/>
    </source>
</evidence>
<dbReference type="PhylomeDB" id="Q2RN67"/>